<reference evidence="1 2" key="1">
    <citation type="journal article" date="2011" name="Int. J. Syst. Evol. Microbiol.">
        <title>Relationship of Bacillus amyloliquefaciens clades associated with strains DSM 7T and FZB42T: a proposal for Bacillus amyloliquefaciens subsp. amyloliquefaciens subsp. nov. and Bacillus amyloliquefaciens subsp. plantarum subsp. nov. based on complete genome sequence comparisons.</title>
        <authorList>
            <person name="Borriss R."/>
            <person name="Chen X.H."/>
            <person name="Rueckert C."/>
            <person name="Blom J."/>
            <person name="Becker A."/>
            <person name="Baumgarth B."/>
            <person name="Fan B."/>
            <person name="Pukall R."/>
            <person name="Schumann P."/>
            <person name="Sproer C."/>
            <person name="Junge H."/>
            <person name="Vater J."/>
            <person name="Puhler A."/>
            <person name="Klenk H.P."/>
        </authorList>
    </citation>
    <scope>NUCLEOTIDE SEQUENCE [LARGE SCALE GENOMIC DNA]</scope>
    <source>
        <strain evidence="2">DSM 7</strain>
    </source>
</reference>
<dbReference type="EMBL" id="FN597644">
    <property type="protein sequence ID" value="CBI41695.1"/>
    <property type="molecule type" value="Genomic_DNA"/>
</dbReference>
<proteinExistence type="predicted"/>
<reference evidence="2" key="2">
    <citation type="journal article" date="2011" name="J. Biotechnol.">
        <title>Genome sequence of B. amyloliquefaciens type strain DSM7(T) reveals differences to plant-associated B. amyloliquefaciens FZB42.</title>
        <authorList>
            <person name="Ruckert C."/>
            <person name="Blom J."/>
            <person name="Chen X."/>
            <person name="Reva O."/>
            <person name="Borriss R."/>
        </authorList>
    </citation>
    <scope>NUCLEOTIDE SEQUENCE [LARGE SCALE GENOMIC DNA]</scope>
    <source>
        <strain evidence="2">DSM 7</strain>
    </source>
</reference>
<dbReference type="RefSeq" id="WP_013351213.1">
    <property type="nucleotide sequence ID" value="NC_014551.1"/>
</dbReference>
<dbReference type="KEGG" id="bao:BAMF_0569"/>
<dbReference type="Proteomes" id="UP000006562">
    <property type="component" value="Chromosome"/>
</dbReference>
<sequence length="126" mass="14377">MIEFTRPIPMKKTCTMHPGSKAVRSVSFTDDNDHSTTITLCALCLTELEFKATDTMRKYIEETADINRGSKIEFMIGDYVFLSISQKVSRIESSTQANLANQMHFIRPATGEEIMKYIENNKEEQS</sequence>
<name>A0A9P1NGW0_BACAS</name>
<accession>A0A9P1NGW0</accession>
<evidence type="ECO:0000313" key="1">
    <source>
        <dbReference type="EMBL" id="CBI41695.1"/>
    </source>
</evidence>
<gene>
    <name evidence="1" type="primary">RBAM_012070v1</name>
    <name evidence="1" type="ordered locus">BAMF_0569</name>
</gene>
<organism evidence="1 2">
    <name type="scientific">Bacillus amyloliquefaciens (strain ATCC 23350 / DSM 7 / BCRC 11601 / CCUG 28519 / NBRC 15535 / NRRL B-14393 / F)</name>
    <dbReference type="NCBI Taxonomy" id="692420"/>
    <lineage>
        <taxon>Bacteria</taxon>
        <taxon>Bacillati</taxon>
        <taxon>Bacillota</taxon>
        <taxon>Bacilli</taxon>
        <taxon>Bacillales</taxon>
        <taxon>Bacillaceae</taxon>
        <taxon>Bacillus</taxon>
        <taxon>Bacillus amyloliquefaciens group</taxon>
    </lineage>
</organism>
<keyword evidence="2" id="KW-1185">Reference proteome</keyword>
<protein>
    <submittedName>
        <fullName evidence="1">Uncharacterized protein</fullName>
    </submittedName>
</protein>
<dbReference type="AlphaFoldDB" id="A0A9P1NGW0"/>
<evidence type="ECO:0000313" key="2">
    <source>
        <dbReference type="Proteomes" id="UP000006562"/>
    </source>
</evidence>